<dbReference type="Proteomes" id="UP001284601">
    <property type="component" value="Unassembled WGS sequence"/>
</dbReference>
<sequence>MTTLTATDDLLVGEAPDESGERFFDRFYFNLHDPAAPTPLIMLGAGSYPNRGVVDGYLIRVDREQRNVRFSDESDRLPATGVGPLSWEIVEPLRAWRLVVGENPAGFELDVIWRARTNPWETERIHLEDGRGGVSDFGHFFQSGTYEGTLLLDGERIDVGGWRGQRDRSRGVRLVSEGGGIHLWIQAQFADCSVAVLFNLDRDNEVTHCDGAVLGTDGVDDPIVAGVHALELDAGLDCPRGTLVFTTASGRTLRLDVDGTAGGGFLSGGGYGGWHGKPRGRGVVEHETWPLDGSVTPRALDTPMVDRPARFVLDGAVEGVGVFEFAVTRSARYVYRPSL</sequence>
<keyword evidence="2" id="KW-1185">Reference proteome</keyword>
<gene>
    <name evidence="1" type="ORF">R7226_02325</name>
</gene>
<dbReference type="SUPFAM" id="SSF159245">
    <property type="entry name" value="AttH-like"/>
    <property type="match status" value="1"/>
</dbReference>
<reference evidence="2" key="1">
    <citation type="submission" date="2023-07" db="EMBL/GenBank/DDBJ databases">
        <title>Conexibacter stalactiti sp. nov., isolated from stalactites in a lava cave and emended description of the genus Conexibacter.</title>
        <authorList>
            <person name="Lee S.D."/>
        </authorList>
    </citation>
    <scope>NUCLEOTIDE SEQUENCE [LARGE SCALE GENOMIC DNA]</scope>
    <source>
        <strain evidence="2">KCTC 39840</strain>
    </source>
</reference>
<dbReference type="RefSeq" id="WP_318595418.1">
    <property type="nucleotide sequence ID" value="NZ_JAWSTH010000003.1"/>
</dbReference>
<accession>A0ABU4HIM8</accession>
<dbReference type="EMBL" id="JAWSTH010000003">
    <property type="protein sequence ID" value="MDW5593156.1"/>
    <property type="molecule type" value="Genomic_DNA"/>
</dbReference>
<organism evidence="1 2">
    <name type="scientific">Conexibacter stalactiti</name>
    <dbReference type="NCBI Taxonomy" id="1940611"/>
    <lineage>
        <taxon>Bacteria</taxon>
        <taxon>Bacillati</taxon>
        <taxon>Actinomycetota</taxon>
        <taxon>Thermoleophilia</taxon>
        <taxon>Solirubrobacterales</taxon>
        <taxon>Conexibacteraceae</taxon>
        <taxon>Conexibacter</taxon>
    </lineage>
</organism>
<evidence type="ECO:0000313" key="2">
    <source>
        <dbReference type="Proteomes" id="UP001284601"/>
    </source>
</evidence>
<evidence type="ECO:0000313" key="1">
    <source>
        <dbReference type="EMBL" id="MDW5593156.1"/>
    </source>
</evidence>
<name>A0ABU4HIM8_9ACTN</name>
<proteinExistence type="predicted"/>
<protein>
    <submittedName>
        <fullName evidence="1">Uncharacterized protein</fullName>
    </submittedName>
</protein>
<comment type="caution">
    <text evidence="1">The sequence shown here is derived from an EMBL/GenBank/DDBJ whole genome shotgun (WGS) entry which is preliminary data.</text>
</comment>